<dbReference type="SUPFAM" id="SSF46785">
    <property type="entry name" value="Winged helix' DNA-binding domain"/>
    <property type="match status" value="1"/>
</dbReference>
<comment type="caution">
    <text evidence="2">The sequence shown here is derived from an EMBL/GenBank/DDBJ whole genome shotgun (WGS) entry which is preliminary data.</text>
</comment>
<name>A0ABN2RR76_9PSEU</name>
<dbReference type="Gene3D" id="1.10.10.10">
    <property type="entry name" value="Winged helix-like DNA-binding domain superfamily/Winged helix DNA-binding domain"/>
    <property type="match status" value="1"/>
</dbReference>
<keyword evidence="3" id="KW-1185">Reference proteome</keyword>
<protein>
    <recommendedName>
        <fullName evidence="1">HTH marR-type domain-containing protein</fullName>
    </recommendedName>
</protein>
<dbReference type="InterPro" id="IPR052526">
    <property type="entry name" value="HTH-type_Bedaq_tolerance"/>
</dbReference>
<accession>A0ABN2RR76</accession>
<dbReference type="InterPro" id="IPR000835">
    <property type="entry name" value="HTH_MarR-typ"/>
</dbReference>
<dbReference type="Proteomes" id="UP001501116">
    <property type="component" value="Unassembled WGS sequence"/>
</dbReference>
<dbReference type="SMART" id="SM00347">
    <property type="entry name" value="HTH_MARR"/>
    <property type="match status" value="1"/>
</dbReference>
<dbReference type="PROSITE" id="PS50995">
    <property type="entry name" value="HTH_MARR_2"/>
    <property type="match status" value="1"/>
</dbReference>
<reference evidence="2 3" key="1">
    <citation type="journal article" date="2019" name="Int. J. Syst. Evol. Microbiol.">
        <title>The Global Catalogue of Microorganisms (GCM) 10K type strain sequencing project: providing services to taxonomists for standard genome sequencing and annotation.</title>
        <authorList>
            <consortium name="The Broad Institute Genomics Platform"/>
            <consortium name="The Broad Institute Genome Sequencing Center for Infectious Disease"/>
            <person name="Wu L."/>
            <person name="Ma J."/>
        </authorList>
    </citation>
    <scope>NUCLEOTIDE SEQUENCE [LARGE SCALE GENOMIC DNA]</scope>
    <source>
        <strain evidence="2 3">JCM 14545</strain>
    </source>
</reference>
<gene>
    <name evidence="2" type="ORF">GCM10009754_55470</name>
</gene>
<evidence type="ECO:0000313" key="3">
    <source>
        <dbReference type="Proteomes" id="UP001501116"/>
    </source>
</evidence>
<sequence length="146" mass="15899">MTHHGKPLLGPLLRQAFRWFADATIADLAAKGMPPLSITQMDIFTKLDPGGVTISELARRSGIARQSAHQAVRELVKAGVLRIEPDPSSTRSKLVLPTEAGLERLRVARRSLAEAEEWLADRLGDSVVEQLRAALDADWGPPHPAV</sequence>
<dbReference type="PANTHER" id="PTHR39515">
    <property type="entry name" value="CONSERVED PROTEIN"/>
    <property type="match status" value="1"/>
</dbReference>
<dbReference type="InterPro" id="IPR036388">
    <property type="entry name" value="WH-like_DNA-bd_sf"/>
</dbReference>
<dbReference type="InterPro" id="IPR036390">
    <property type="entry name" value="WH_DNA-bd_sf"/>
</dbReference>
<organism evidence="2 3">
    <name type="scientific">Amycolatopsis minnesotensis</name>
    <dbReference type="NCBI Taxonomy" id="337894"/>
    <lineage>
        <taxon>Bacteria</taxon>
        <taxon>Bacillati</taxon>
        <taxon>Actinomycetota</taxon>
        <taxon>Actinomycetes</taxon>
        <taxon>Pseudonocardiales</taxon>
        <taxon>Pseudonocardiaceae</taxon>
        <taxon>Amycolatopsis</taxon>
    </lineage>
</organism>
<feature type="domain" description="HTH marR-type" evidence="1">
    <location>
        <begin position="6"/>
        <end position="140"/>
    </location>
</feature>
<evidence type="ECO:0000259" key="1">
    <source>
        <dbReference type="PROSITE" id="PS50995"/>
    </source>
</evidence>
<proteinExistence type="predicted"/>
<dbReference type="Pfam" id="PF12802">
    <property type="entry name" value="MarR_2"/>
    <property type="match status" value="1"/>
</dbReference>
<evidence type="ECO:0000313" key="2">
    <source>
        <dbReference type="EMBL" id="GAA1973478.1"/>
    </source>
</evidence>
<dbReference type="PANTHER" id="PTHR39515:SF2">
    <property type="entry name" value="HTH-TYPE TRANSCRIPTIONAL REGULATOR RV0880"/>
    <property type="match status" value="1"/>
</dbReference>
<dbReference type="EMBL" id="BAAANN010000024">
    <property type="protein sequence ID" value="GAA1973478.1"/>
    <property type="molecule type" value="Genomic_DNA"/>
</dbReference>